<dbReference type="PIRSF" id="PIRSF035875">
    <property type="entry name" value="RNase_BN"/>
    <property type="match status" value="1"/>
</dbReference>
<feature type="transmembrane region" description="Helical" evidence="6">
    <location>
        <begin position="135"/>
        <end position="161"/>
    </location>
</feature>
<feature type="transmembrane region" description="Helical" evidence="6">
    <location>
        <begin position="220"/>
        <end position="239"/>
    </location>
</feature>
<comment type="subcellular location">
    <subcellularLocation>
        <location evidence="1">Cell membrane</location>
        <topology evidence="1">Multi-pass membrane protein</topology>
    </subcellularLocation>
</comment>
<sequence>MNKLSDFLYKKRNNNFFIFIDKLFYRIVKGNILAMAGSLSFFSLISIFPFVFALLSLIGSIKILDYDPVYSAIGLLPKEIGRIVYNFIQMLEENSSGGFLSLSLFLGLWSASSGIKQILWNVNKSYGTDDNRNYFLVRLMAMFFTVCLMIMVFILTFTQIIGETFILDIFKFFKINWDYSYLFSNLVKNSLPLIYIFIIFIVLYYFGINPYTRSLVKIKNVMPGALFTSISLIFITFLFGRYLNTFASYSVTYGSLGSLLAFFIWTYLMSIIILIGSEINGVFFSMKNFKSQNLWPRHDSFMKKFL</sequence>
<dbReference type="Pfam" id="PF03631">
    <property type="entry name" value="Virul_fac_BrkB"/>
    <property type="match status" value="1"/>
</dbReference>
<evidence type="ECO:0000256" key="6">
    <source>
        <dbReference type="SAM" id="Phobius"/>
    </source>
</evidence>
<organism evidence="7 8">
    <name type="scientific">Peptoniphilus koenoeneniae</name>
    <dbReference type="NCBI Taxonomy" id="507751"/>
    <lineage>
        <taxon>Bacteria</taxon>
        <taxon>Bacillati</taxon>
        <taxon>Bacillota</taxon>
        <taxon>Tissierellia</taxon>
        <taxon>Tissierellales</taxon>
        <taxon>Peptoniphilaceae</taxon>
        <taxon>Peptoniphilus</taxon>
    </lineage>
</organism>
<accession>A0ABU0AWA6</accession>
<evidence type="ECO:0000256" key="3">
    <source>
        <dbReference type="ARBA" id="ARBA00022692"/>
    </source>
</evidence>
<dbReference type="NCBIfam" id="TIGR00765">
    <property type="entry name" value="yihY_not_rbn"/>
    <property type="match status" value="1"/>
</dbReference>
<keyword evidence="8" id="KW-1185">Reference proteome</keyword>
<feature type="transmembrane region" description="Helical" evidence="6">
    <location>
        <begin position="190"/>
        <end position="208"/>
    </location>
</feature>
<gene>
    <name evidence="7" type="ORF">J2S72_001575</name>
</gene>
<keyword evidence="2" id="KW-1003">Cell membrane</keyword>
<protein>
    <submittedName>
        <fullName evidence="7">Membrane protein</fullName>
    </submittedName>
</protein>
<reference evidence="7 8" key="1">
    <citation type="submission" date="2023-07" db="EMBL/GenBank/DDBJ databases">
        <title>Genomic Encyclopedia of Type Strains, Phase IV (KMG-IV): sequencing the most valuable type-strain genomes for metagenomic binning, comparative biology and taxonomic classification.</title>
        <authorList>
            <person name="Goeker M."/>
        </authorList>
    </citation>
    <scope>NUCLEOTIDE SEQUENCE [LARGE SCALE GENOMIC DNA]</scope>
    <source>
        <strain evidence="7 8">DSM 22616</strain>
    </source>
</reference>
<evidence type="ECO:0000313" key="8">
    <source>
        <dbReference type="Proteomes" id="UP001236559"/>
    </source>
</evidence>
<dbReference type="InterPro" id="IPR017039">
    <property type="entry name" value="Virul_fac_BrkB"/>
</dbReference>
<evidence type="ECO:0000313" key="7">
    <source>
        <dbReference type="EMBL" id="MDQ0275546.1"/>
    </source>
</evidence>
<dbReference type="Proteomes" id="UP001236559">
    <property type="component" value="Unassembled WGS sequence"/>
</dbReference>
<evidence type="ECO:0000256" key="4">
    <source>
        <dbReference type="ARBA" id="ARBA00022989"/>
    </source>
</evidence>
<evidence type="ECO:0000256" key="1">
    <source>
        <dbReference type="ARBA" id="ARBA00004651"/>
    </source>
</evidence>
<name>A0ABU0AWA6_9FIRM</name>
<evidence type="ECO:0000256" key="5">
    <source>
        <dbReference type="ARBA" id="ARBA00023136"/>
    </source>
</evidence>
<dbReference type="RefSeq" id="WP_023056133.1">
    <property type="nucleotide sequence ID" value="NZ_JAUSTN010000008.1"/>
</dbReference>
<dbReference type="PANTHER" id="PTHR30213">
    <property type="entry name" value="INNER MEMBRANE PROTEIN YHJD"/>
    <property type="match status" value="1"/>
</dbReference>
<feature type="transmembrane region" description="Helical" evidence="6">
    <location>
        <begin position="259"/>
        <end position="284"/>
    </location>
</feature>
<dbReference type="PANTHER" id="PTHR30213:SF0">
    <property type="entry name" value="UPF0761 MEMBRANE PROTEIN YIHY"/>
    <property type="match status" value="1"/>
</dbReference>
<proteinExistence type="predicted"/>
<feature type="transmembrane region" description="Helical" evidence="6">
    <location>
        <begin position="97"/>
        <end position="115"/>
    </location>
</feature>
<dbReference type="EMBL" id="JAUSTN010000008">
    <property type="protein sequence ID" value="MDQ0275546.1"/>
    <property type="molecule type" value="Genomic_DNA"/>
</dbReference>
<comment type="caution">
    <text evidence="7">The sequence shown here is derived from an EMBL/GenBank/DDBJ whole genome shotgun (WGS) entry which is preliminary data.</text>
</comment>
<keyword evidence="3 6" id="KW-0812">Transmembrane</keyword>
<keyword evidence="4 6" id="KW-1133">Transmembrane helix</keyword>
<evidence type="ECO:0000256" key="2">
    <source>
        <dbReference type="ARBA" id="ARBA00022475"/>
    </source>
</evidence>
<keyword evidence="5 6" id="KW-0472">Membrane</keyword>
<feature type="transmembrane region" description="Helical" evidence="6">
    <location>
        <begin position="32"/>
        <end position="58"/>
    </location>
</feature>